<dbReference type="EMBL" id="RCVZ01000002">
    <property type="protein sequence ID" value="RLQ97355.1"/>
    <property type="molecule type" value="Genomic_DNA"/>
</dbReference>
<dbReference type="OrthoDB" id="2970581at2"/>
<proteinExistence type="predicted"/>
<keyword evidence="2" id="KW-1185">Reference proteome</keyword>
<gene>
    <name evidence="1" type="ORF">D9X91_04180</name>
</gene>
<dbReference type="AlphaFoldDB" id="A0A3L7K3Z0"/>
<name>A0A3L7K3Z0_9BACI</name>
<comment type="caution">
    <text evidence="1">The sequence shown here is derived from an EMBL/GenBank/DDBJ whole genome shotgun (WGS) entry which is preliminary data.</text>
</comment>
<dbReference type="RefSeq" id="WP_121679305.1">
    <property type="nucleotide sequence ID" value="NZ_RCVZ01000002.1"/>
</dbReference>
<organism evidence="1 2">
    <name type="scientific">Falsibacillus albus</name>
    <dbReference type="NCBI Taxonomy" id="2478915"/>
    <lineage>
        <taxon>Bacteria</taxon>
        <taxon>Bacillati</taxon>
        <taxon>Bacillota</taxon>
        <taxon>Bacilli</taxon>
        <taxon>Bacillales</taxon>
        <taxon>Bacillaceae</taxon>
        <taxon>Falsibacillus</taxon>
    </lineage>
</organism>
<reference evidence="1 2" key="1">
    <citation type="submission" date="2018-10" db="EMBL/GenBank/DDBJ databases">
        <title>Falsibacillus sp. genome draft.</title>
        <authorList>
            <person name="Shi S."/>
        </authorList>
    </citation>
    <scope>NUCLEOTIDE SEQUENCE [LARGE SCALE GENOMIC DNA]</scope>
    <source>
        <strain evidence="1 2">GY 10110</strain>
    </source>
</reference>
<accession>A0A3L7K3Z0</accession>
<evidence type="ECO:0000313" key="1">
    <source>
        <dbReference type="EMBL" id="RLQ97355.1"/>
    </source>
</evidence>
<protein>
    <submittedName>
        <fullName evidence="1">Transcriptional regulator SplA</fullName>
    </submittedName>
</protein>
<dbReference type="Pfam" id="PF11132">
    <property type="entry name" value="SplA"/>
    <property type="match status" value="1"/>
</dbReference>
<dbReference type="Proteomes" id="UP000276770">
    <property type="component" value="Unassembled WGS sequence"/>
</dbReference>
<sequence>MNIYDYGSTYKAGDIVYVLYRNPHTQNVANIQSAAIVQDPENDGGLSIFLYDNYYPLTDEVAVYATEAEAEEAYQYYFGDM</sequence>
<evidence type="ECO:0000313" key="2">
    <source>
        <dbReference type="Proteomes" id="UP000276770"/>
    </source>
</evidence>
<dbReference type="InterPro" id="IPR022608">
    <property type="entry name" value="Tscrpt_reg_SplA"/>
</dbReference>